<protein>
    <submittedName>
        <fullName evidence="2">Retinoid-binding protein 7</fullName>
    </submittedName>
</protein>
<evidence type="ECO:0000313" key="3">
    <source>
        <dbReference type="EMBL" id="JAQ18521.1"/>
    </source>
</evidence>
<proteinExistence type="predicted"/>
<dbReference type="EMBL" id="GDHC01000108">
    <property type="protein sequence ID" value="JAQ18521.1"/>
    <property type="molecule type" value="Transcribed_RNA"/>
</dbReference>
<dbReference type="AlphaFoldDB" id="A0A0A9X418"/>
<accession>A0A0A9X418</accession>
<reference evidence="2" key="1">
    <citation type="journal article" date="2014" name="PLoS ONE">
        <title>Transcriptome-Based Identification of ABC Transporters in the Western Tarnished Plant Bug Lygus hesperus.</title>
        <authorList>
            <person name="Hull J.J."/>
            <person name="Chaney K."/>
            <person name="Geib S.M."/>
            <person name="Fabrick J.A."/>
            <person name="Brent C.S."/>
            <person name="Walsh D."/>
            <person name="Lavine L.C."/>
        </authorList>
    </citation>
    <scope>NUCLEOTIDE SEQUENCE</scope>
</reference>
<sequence>MNDKPIDELEHMNNNMTFDSYIYRFLVRDGYSLNVTIAYHTLVIVKEEQKYIIFTVNTSSGLQTYLLKFTGPNAESDCVKITTELKNANRAVEEAEQHRKGVSDS</sequence>
<name>A0A0A9X418_LYGHE</name>
<gene>
    <name evidence="2" type="primary">Rbp7</name>
    <name evidence="2" type="ORF">CM83_2329</name>
    <name evidence="3" type="ORF">g.92133</name>
</gene>
<dbReference type="EMBL" id="GBHO01031754">
    <property type="protein sequence ID" value="JAG11850.1"/>
    <property type="molecule type" value="Transcribed_RNA"/>
</dbReference>
<reference evidence="3" key="3">
    <citation type="journal article" date="2016" name="Gigascience">
        <title>De novo construction of an expanded transcriptome assembly for the western tarnished plant bug, Lygus hesperus.</title>
        <authorList>
            <person name="Tassone E.E."/>
            <person name="Geib S.M."/>
            <person name="Hall B."/>
            <person name="Fabrick J.A."/>
            <person name="Brent C.S."/>
            <person name="Hull J.J."/>
        </authorList>
    </citation>
    <scope>NUCLEOTIDE SEQUENCE</scope>
</reference>
<feature type="coiled-coil region" evidence="1">
    <location>
        <begin position="78"/>
        <end position="105"/>
    </location>
</feature>
<reference evidence="2" key="2">
    <citation type="submission" date="2014-07" db="EMBL/GenBank/DDBJ databases">
        <authorList>
            <person name="Hull J."/>
        </authorList>
    </citation>
    <scope>NUCLEOTIDE SEQUENCE</scope>
</reference>
<organism evidence="2">
    <name type="scientific">Lygus hesperus</name>
    <name type="common">Western plant bug</name>
    <dbReference type="NCBI Taxonomy" id="30085"/>
    <lineage>
        <taxon>Eukaryota</taxon>
        <taxon>Metazoa</taxon>
        <taxon>Ecdysozoa</taxon>
        <taxon>Arthropoda</taxon>
        <taxon>Hexapoda</taxon>
        <taxon>Insecta</taxon>
        <taxon>Pterygota</taxon>
        <taxon>Neoptera</taxon>
        <taxon>Paraneoptera</taxon>
        <taxon>Hemiptera</taxon>
        <taxon>Heteroptera</taxon>
        <taxon>Panheteroptera</taxon>
        <taxon>Cimicomorpha</taxon>
        <taxon>Miridae</taxon>
        <taxon>Mirini</taxon>
        <taxon>Lygus</taxon>
    </lineage>
</organism>
<evidence type="ECO:0000256" key="1">
    <source>
        <dbReference type="SAM" id="Coils"/>
    </source>
</evidence>
<keyword evidence="1" id="KW-0175">Coiled coil</keyword>
<evidence type="ECO:0000313" key="2">
    <source>
        <dbReference type="EMBL" id="JAG11850.1"/>
    </source>
</evidence>